<dbReference type="InterPro" id="IPR003822">
    <property type="entry name" value="PAH"/>
</dbReference>
<feature type="compositionally biased region" description="Low complexity" evidence="8">
    <location>
        <begin position="187"/>
        <end position="196"/>
    </location>
</feature>
<feature type="compositionally biased region" description="Low complexity" evidence="8">
    <location>
        <begin position="462"/>
        <end position="472"/>
    </location>
</feature>
<organism evidence="10 11">
    <name type="scientific">Hortaea werneckii</name>
    <name type="common">Black yeast</name>
    <name type="synonym">Cladosporium werneckii</name>
    <dbReference type="NCBI Taxonomy" id="91943"/>
    <lineage>
        <taxon>Eukaryota</taxon>
        <taxon>Fungi</taxon>
        <taxon>Dikarya</taxon>
        <taxon>Ascomycota</taxon>
        <taxon>Pezizomycotina</taxon>
        <taxon>Dothideomycetes</taxon>
        <taxon>Dothideomycetidae</taxon>
        <taxon>Mycosphaerellales</taxon>
        <taxon>Teratosphaeriaceae</taxon>
        <taxon>Hortaea</taxon>
    </lineage>
</organism>
<keyword evidence="3" id="KW-0677">Repeat</keyword>
<evidence type="ECO:0000256" key="5">
    <source>
        <dbReference type="ARBA" id="ARBA00023163"/>
    </source>
</evidence>
<feature type="region of interest" description="Disordered" evidence="8">
    <location>
        <begin position="589"/>
        <end position="672"/>
    </location>
</feature>
<evidence type="ECO:0000313" key="11">
    <source>
        <dbReference type="Proteomes" id="UP000281468"/>
    </source>
</evidence>
<feature type="compositionally biased region" description="Low complexity" evidence="8">
    <location>
        <begin position="32"/>
        <end position="47"/>
    </location>
</feature>
<gene>
    <name evidence="10" type="ORF">D0862_09779</name>
</gene>
<feature type="region of interest" description="Disordered" evidence="8">
    <location>
        <begin position="1080"/>
        <end position="1165"/>
    </location>
</feature>
<dbReference type="InterPro" id="IPR039774">
    <property type="entry name" value="Sin3-like"/>
</dbReference>
<feature type="compositionally biased region" description="Basic and acidic residues" evidence="8">
    <location>
        <begin position="107"/>
        <end position="138"/>
    </location>
</feature>
<keyword evidence="4" id="KW-0805">Transcription regulation</keyword>
<proteinExistence type="predicted"/>
<dbReference type="FunFam" id="1.20.1160.11:FF:000001">
    <property type="entry name" value="Paired amphipathic helix protein Sin3"/>
    <property type="match status" value="1"/>
</dbReference>
<dbReference type="InterPro" id="IPR013194">
    <property type="entry name" value="HDAC_interact_dom"/>
</dbReference>
<dbReference type="GO" id="GO:0033698">
    <property type="term" value="C:Rpd3L complex"/>
    <property type="evidence" value="ECO:0007669"/>
    <property type="project" value="UniProtKB-ARBA"/>
</dbReference>
<comment type="caution">
    <text evidence="10">The sequence shown here is derived from an EMBL/GenBank/DDBJ whole genome shotgun (WGS) entry which is preliminary data.</text>
</comment>
<dbReference type="Proteomes" id="UP000281468">
    <property type="component" value="Unassembled WGS sequence"/>
</dbReference>
<feature type="compositionally biased region" description="Low complexity" evidence="8">
    <location>
        <begin position="206"/>
        <end position="222"/>
    </location>
</feature>
<feature type="compositionally biased region" description="Pro residues" evidence="8">
    <location>
        <begin position="176"/>
        <end position="186"/>
    </location>
</feature>
<dbReference type="Pfam" id="PF02671">
    <property type="entry name" value="PAH"/>
    <property type="match status" value="3"/>
</dbReference>
<protein>
    <recommendedName>
        <fullName evidence="9">Histone deacetylase interacting domain-containing protein</fullName>
    </recommendedName>
</protein>
<evidence type="ECO:0000256" key="2">
    <source>
        <dbReference type="ARBA" id="ARBA00022491"/>
    </source>
</evidence>
<evidence type="ECO:0000256" key="3">
    <source>
        <dbReference type="ARBA" id="ARBA00022737"/>
    </source>
</evidence>
<evidence type="ECO:0000256" key="6">
    <source>
        <dbReference type="ARBA" id="ARBA00023242"/>
    </source>
</evidence>
<dbReference type="FunFam" id="1.20.1160.11:FF:000003">
    <property type="entry name" value="Paired amphipathic helix SIN3-like protein"/>
    <property type="match status" value="1"/>
</dbReference>
<evidence type="ECO:0000259" key="9">
    <source>
        <dbReference type="SMART" id="SM00761"/>
    </source>
</evidence>
<dbReference type="InterPro" id="IPR031693">
    <property type="entry name" value="Sin3_C"/>
</dbReference>
<feature type="region of interest" description="Disordered" evidence="8">
    <location>
        <begin position="1"/>
        <end position="258"/>
    </location>
</feature>
<feature type="compositionally biased region" description="Low complexity" evidence="8">
    <location>
        <begin position="1467"/>
        <end position="1476"/>
    </location>
</feature>
<dbReference type="Gene3D" id="1.20.1160.11">
    <property type="entry name" value="Paired amphipathic helix"/>
    <property type="match status" value="3"/>
</dbReference>
<feature type="region of interest" description="Disordered" evidence="8">
    <location>
        <begin position="1518"/>
        <end position="1552"/>
    </location>
</feature>
<dbReference type="InterPro" id="IPR036600">
    <property type="entry name" value="PAH_sf"/>
</dbReference>
<feature type="compositionally biased region" description="Basic and acidic residues" evidence="8">
    <location>
        <begin position="1115"/>
        <end position="1132"/>
    </location>
</feature>
<feature type="compositionally biased region" description="Polar residues" evidence="8">
    <location>
        <begin position="435"/>
        <end position="444"/>
    </location>
</feature>
<feature type="region of interest" description="Disordered" evidence="8">
    <location>
        <begin position="369"/>
        <end position="486"/>
    </location>
</feature>
<evidence type="ECO:0000256" key="8">
    <source>
        <dbReference type="SAM" id="MobiDB-lite"/>
    </source>
</evidence>
<reference evidence="10 11" key="1">
    <citation type="journal article" date="2018" name="BMC Genomics">
        <title>Genomic evidence for intraspecific hybridization in a clonal and extremely halotolerant yeast.</title>
        <authorList>
            <person name="Gostincar C."/>
            <person name="Stajich J.E."/>
            <person name="Zupancic J."/>
            <person name="Zalar P."/>
            <person name="Gunde-Cimerman N."/>
        </authorList>
    </citation>
    <scope>NUCLEOTIDE SEQUENCE [LARGE SCALE GENOMIC DNA]</scope>
    <source>
        <strain evidence="10 11">EXF-171</strain>
    </source>
</reference>
<keyword evidence="5" id="KW-0804">Transcription</keyword>
<evidence type="ECO:0000256" key="4">
    <source>
        <dbReference type="ARBA" id="ARBA00023015"/>
    </source>
</evidence>
<feature type="compositionally biased region" description="Gly residues" evidence="8">
    <location>
        <begin position="448"/>
        <end position="461"/>
    </location>
</feature>
<dbReference type="Pfam" id="PF08295">
    <property type="entry name" value="Sin3_corepress"/>
    <property type="match status" value="1"/>
</dbReference>
<dbReference type="PANTHER" id="PTHR12346">
    <property type="entry name" value="SIN3B-RELATED"/>
    <property type="match status" value="1"/>
</dbReference>
<feature type="compositionally biased region" description="Pro residues" evidence="8">
    <location>
        <begin position="77"/>
        <end position="93"/>
    </location>
</feature>
<feature type="region of interest" description="Disordered" evidence="8">
    <location>
        <begin position="1579"/>
        <end position="1614"/>
    </location>
</feature>
<feature type="compositionally biased region" description="Polar residues" evidence="8">
    <location>
        <begin position="386"/>
        <end position="395"/>
    </location>
</feature>
<dbReference type="PROSITE" id="PS51477">
    <property type="entry name" value="PAH"/>
    <property type="match status" value="3"/>
</dbReference>
<feature type="domain" description="Histone deacetylase interacting" evidence="9">
    <location>
        <begin position="790"/>
        <end position="891"/>
    </location>
</feature>
<feature type="compositionally biased region" description="Basic and acidic residues" evidence="8">
    <location>
        <begin position="1524"/>
        <end position="1537"/>
    </location>
</feature>
<dbReference type="PANTHER" id="PTHR12346:SF0">
    <property type="entry name" value="SIN3A, ISOFORM G"/>
    <property type="match status" value="1"/>
</dbReference>
<dbReference type="EMBL" id="QWIQ01000369">
    <property type="protein sequence ID" value="RMY91169.1"/>
    <property type="molecule type" value="Genomic_DNA"/>
</dbReference>
<dbReference type="GO" id="GO:0010628">
    <property type="term" value="P:positive regulation of gene expression"/>
    <property type="evidence" value="ECO:0007669"/>
    <property type="project" value="UniProtKB-ARBA"/>
</dbReference>
<feature type="compositionally biased region" description="Low complexity" evidence="8">
    <location>
        <begin position="232"/>
        <end position="258"/>
    </location>
</feature>
<dbReference type="GO" id="GO:0000122">
    <property type="term" value="P:negative regulation of transcription by RNA polymerase II"/>
    <property type="evidence" value="ECO:0007669"/>
    <property type="project" value="TreeGrafter"/>
</dbReference>
<keyword evidence="2" id="KW-0678">Repressor</keyword>
<dbReference type="VEuPathDB" id="FungiDB:BTJ68_06211"/>
<dbReference type="SUPFAM" id="SSF47762">
    <property type="entry name" value="PAH2 domain"/>
    <property type="match status" value="3"/>
</dbReference>
<dbReference type="GO" id="GO:0003714">
    <property type="term" value="F:transcription corepressor activity"/>
    <property type="evidence" value="ECO:0007669"/>
    <property type="project" value="InterPro"/>
</dbReference>
<feature type="region of interest" description="Disordered" evidence="8">
    <location>
        <begin position="1451"/>
        <end position="1476"/>
    </location>
</feature>
<sequence>MDGHRWPPAPGGGAHPEQGQSQPPRPGGGYGTPQQQPAPSPSSGHSGLPPPPPGSFGFHHQPAGLAGLAGISQSSPRQPPPPTHRPDGPPGFPLPNIAQATGQPGIADRERERAREVEQIHIKEEEDRRHREEEERRRLGQAPPHQPGPPLLHQPVATGGRIHNILGAGTPLQGPHGPPGPQPQPQPQQMQPLGAPSGPANMFGGPVQPTQQQQQQQQVQQPGMLMPFGTPAQQHAQAAQQQQQQQQQQQIGQQGQGQQPILNDALSYLDQVKVQFADSPDVYNKFLDIMKDFKSGAIDTPGVIGRVSQLFAGNPELIQGFNTFLPPGYRIECGLGDNPNAIRVTTPQGTTVHNMPEVRPLDQIGAGEGVESMGLRPANGAYTPQPGGQSAQMVYSPSGRPLGPASTAQSAQQQQHLSPLDAARQQEAIHAQEQRGVSSLQNAVSAATGGGGGSGGGGGARAGASPRGTPGPSQDPNALGEAEKRPPVEFNHAISYVNKIKNRFSQHPDIYKQFLEILQTYQRESKPIQDVYGQVTRLFNTAPDLLEDFKQFLPESAAAAKAAERGRIAAEEGAMLSNLRHGANDVYGTGSPVMSREAGGAHMGTPGHGQGRGLPPVGNFAPTPMGKGEKKRKNQERQGTVESVAGPSAAKAPPQMGGPANKRQKQTANQTVNGRADQGVLQAVSPNLVPALPVPIAPTTSAATSEEMSFFDRAKKVISNKNTMNEFLKLCNLFSQDLIDGTTLVHRAKSFIGGNPDLMKWFSDFVGFSEQDVLIENKARIPPGRISLSNCRGLGPSYRLLPKRERVKPCSGRDELCNAVLNDEWASHPTWASEDSGFIAHRKNVHEEGLHRIEEERHDYDYNIEACARTIQLLEPIAQQLRRLTEGEQRTYQLPQGLGGQSETIYKRIIMKIYGREKGADVINQLHNSPYQVIPVLLNRLKERLETWKMAQREWEKVWREQTQRMFWRSLDHQAVGNAKNDKRQFQTKTLQTEVAVRHEEMKRRERAGETGLMRKEAQLSLEVHDLDVVVDAAYLLLQYTHNNLETEHPRLAGFVGEFVPLFFGLDKEVFEAQIRSRFGGTPFNEPLENGATPGPEDATASRGRKPAKSLLRTALDRGRGSRAGRKDRDDSAASNSRASTPDVASQSGDGDKGTDETNAEAAAAEDGAAIAEAAKEPQVQKWFAHPEAGNATSSAAQNVDPNEPQKRDVFKLWANTPLYCFIRMFFILYERLYKVKVSEEGCRETVKNAKKHKPAMELGIMDKTPDDFFSDTSETAQYYPQVLGKLDDVLKGDLEFTPDVEETLRRFYLQSGYPLYAFEKMISQTGRYAIAVLNGEGKEKSWDIYQAFKRDRAREVSTVPQSTEYKKSVEKLVREGDVYRVDWEQSSQTIKIYLAKRDDPAYYDDGVSPLDQENRWRTYVSSYQTIDPTDGVPRESVNTPLLMRNMRAAGANPDSLSYPPSPPPQGDGNADSASGSGAAALAAVGDRLANRLLATADNENLTLRIAVNGYKAQFQPNTAEGFLEPREEREGGEEGTKASGLTRQEREESMKEMFERNHVGMKDMPQEEMERKNMEFGRVVENSVGHNDEDGKDGRGETATTGNGDGDKMEVDG</sequence>
<dbReference type="FunFam" id="1.20.1160.11:FF:000002">
    <property type="entry name" value="Paired amphipathic helix protein SIN3"/>
    <property type="match status" value="1"/>
</dbReference>
<comment type="subcellular location">
    <subcellularLocation>
        <location evidence="1 7">Nucleus</location>
    </subcellularLocation>
</comment>
<dbReference type="SMART" id="SM00761">
    <property type="entry name" value="HDAC_interact"/>
    <property type="match status" value="1"/>
</dbReference>
<evidence type="ECO:0000256" key="7">
    <source>
        <dbReference type="PROSITE-ProRule" id="PRU00810"/>
    </source>
</evidence>
<feature type="compositionally biased region" description="Low complexity" evidence="8">
    <location>
        <begin position="405"/>
        <end position="415"/>
    </location>
</feature>
<feature type="compositionally biased region" description="Basic and acidic residues" evidence="8">
    <location>
        <begin position="1587"/>
        <end position="1597"/>
    </location>
</feature>
<evidence type="ECO:0000313" key="10">
    <source>
        <dbReference type="EMBL" id="RMY91169.1"/>
    </source>
</evidence>
<keyword evidence="6 7" id="KW-0539">Nucleus</keyword>
<accession>A0A3M7FQN5</accession>
<dbReference type="Pfam" id="PF16879">
    <property type="entry name" value="Sin3a_C"/>
    <property type="match status" value="1"/>
</dbReference>
<name>A0A3M7FQN5_HORWE</name>
<evidence type="ECO:0000256" key="1">
    <source>
        <dbReference type="ARBA" id="ARBA00004123"/>
    </source>
</evidence>